<evidence type="ECO:0000313" key="1">
    <source>
        <dbReference type="EMBL" id="OMO92725.1"/>
    </source>
</evidence>
<organism evidence="1 2">
    <name type="scientific">Corchorus capsularis</name>
    <name type="common">Jute</name>
    <dbReference type="NCBI Taxonomy" id="210143"/>
    <lineage>
        <taxon>Eukaryota</taxon>
        <taxon>Viridiplantae</taxon>
        <taxon>Streptophyta</taxon>
        <taxon>Embryophyta</taxon>
        <taxon>Tracheophyta</taxon>
        <taxon>Spermatophyta</taxon>
        <taxon>Magnoliopsida</taxon>
        <taxon>eudicotyledons</taxon>
        <taxon>Gunneridae</taxon>
        <taxon>Pentapetalae</taxon>
        <taxon>rosids</taxon>
        <taxon>malvids</taxon>
        <taxon>Malvales</taxon>
        <taxon>Malvaceae</taxon>
        <taxon>Grewioideae</taxon>
        <taxon>Apeibeae</taxon>
        <taxon>Corchorus</taxon>
    </lineage>
</organism>
<evidence type="ECO:0000313" key="2">
    <source>
        <dbReference type="Proteomes" id="UP000188268"/>
    </source>
</evidence>
<comment type="caution">
    <text evidence="1">The sequence shown here is derived from an EMBL/GenBank/DDBJ whole genome shotgun (WGS) entry which is preliminary data.</text>
</comment>
<accession>A0A1R3JD17</accession>
<dbReference type="AlphaFoldDB" id="A0A1R3JD17"/>
<name>A0A1R3JD17_COCAP</name>
<dbReference type="Gramene" id="OMO92725">
    <property type="protein sequence ID" value="OMO92725"/>
    <property type="gene ID" value="CCACVL1_06768"/>
</dbReference>
<dbReference type="Proteomes" id="UP000188268">
    <property type="component" value="Unassembled WGS sequence"/>
</dbReference>
<sequence>MNDGSHVKSPSEGICGGAWYAYKKRDVIYQVAAHITTAKSQLQSPFDSSRHHRN</sequence>
<dbReference type="EMBL" id="AWWV01008156">
    <property type="protein sequence ID" value="OMO92725.1"/>
    <property type="molecule type" value="Genomic_DNA"/>
</dbReference>
<proteinExistence type="predicted"/>
<gene>
    <name evidence="1" type="ORF">CCACVL1_06768</name>
</gene>
<keyword evidence="2" id="KW-1185">Reference proteome</keyword>
<reference evidence="1 2" key="1">
    <citation type="submission" date="2013-09" db="EMBL/GenBank/DDBJ databases">
        <title>Corchorus capsularis genome sequencing.</title>
        <authorList>
            <person name="Alam M."/>
            <person name="Haque M.S."/>
            <person name="Islam M.S."/>
            <person name="Emdad E.M."/>
            <person name="Islam M.M."/>
            <person name="Ahmed B."/>
            <person name="Halim A."/>
            <person name="Hossen Q.M.M."/>
            <person name="Hossain M.Z."/>
            <person name="Ahmed R."/>
            <person name="Khan M.M."/>
            <person name="Islam R."/>
            <person name="Rashid M.M."/>
            <person name="Khan S.A."/>
            <person name="Rahman M.S."/>
            <person name="Alam M."/>
        </authorList>
    </citation>
    <scope>NUCLEOTIDE SEQUENCE [LARGE SCALE GENOMIC DNA]</scope>
    <source>
        <strain evidence="2">cv. CVL-1</strain>
        <tissue evidence="1">Whole seedling</tissue>
    </source>
</reference>
<protein>
    <submittedName>
        <fullName evidence="1">Uncharacterized protein</fullName>
    </submittedName>
</protein>